<dbReference type="STRING" id="34508.A0A4V6A128"/>
<dbReference type="FunFam" id="3.40.50.720:FF:000084">
    <property type="entry name" value="Short-chain dehydrogenase reductase"/>
    <property type="match status" value="1"/>
</dbReference>
<comment type="caution">
    <text evidence="1">The sequence shown here is derived from an EMBL/GenBank/DDBJ whole genome shotgun (WGS) entry which is preliminary data.</text>
</comment>
<evidence type="ECO:0000313" key="1">
    <source>
        <dbReference type="EMBL" id="TKR73135.1"/>
    </source>
</evidence>
<dbReference type="Pfam" id="PF13561">
    <property type="entry name" value="adh_short_C2"/>
    <property type="match status" value="1"/>
</dbReference>
<gene>
    <name evidence="1" type="ORF">L596_020480</name>
</gene>
<proteinExistence type="predicted"/>
<dbReference type="SUPFAM" id="SSF51735">
    <property type="entry name" value="NAD(P)-binding Rossmann-fold domains"/>
    <property type="match status" value="1"/>
</dbReference>
<dbReference type="PRINTS" id="PR00080">
    <property type="entry name" value="SDRFAMILY"/>
</dbReference>
<reference evidence="1 2" key="1">
    <citation type="journal article" date="2015" name="Genome Biol.">
        <title>Comparative genomics of Steinernema reveals deeply conserved gene regulatory networks.</title>
        <authorList>
            <person name="Dillman A.R."/>
            <person name="Macchietto M."/>
            <person name="Porter C.F."/>
            <person name="Rogers A."/>
            <person name="Williams B."/>
            <person name="Antoshechkin I."/>
            <person name="Lee M.M."/>
            <person name="Goodwin Z."/>
            <person name="Lu X."/>
            <person name="Lewis E.E."/>
            <person name="Goodrich-Blair H."/>
            <person name="Stock S.P."/>
            <person name="Adams B.J."/>
            <person name="Sternberg P.W."/>
            <person name="Mortazavi A."/>
        </authorList>
    </citation>
    <scope>NUCLEOTIDE SEQUENCE [LARGE SCALE GENOMIC DNA]</scope>
    <source>
        <strain evidence="1 2">ALL</strain>
    </source>
</reference>
<dbReference type="EMBL" id="AZBU02000006">
    <property type="protein sequence ID" value="TKR73135.1"/>
    <property type="molecule type" value="Genomic_DNA"/>
</dbReference>
<accession>A0A4V6A128</accession>
<dbReference type="InterPro" id="IPR036291">
    <property type="entry name" value="NAD(P)-bd_dom_sf"/>
</dbReference>
<evidence type="ECO:0000313" key="2">
    <source>
        <dbReference type="Proteomes" id="UP000298663"/>
    </source>
</evidence>
<dbReference type="AlphaFoldDB" id="A0A4V6A128"/>
<protein>
    <submittedName>
        <fullName evidence="1">Uncharacterized protein</fullName>
    </submittedName>
</protein>
<organism evidence="1 2">
    <name type="scientific">Steinernema carpocapsae</name>
    <name type="common">Entomopathogenic nematode</name>
    <dbReference type="NCBI Taxonomy" id="34508"/>
    <lineage>
        <taxon>Eukaryota</taxon>
        <taxon>Metazoa</taxon>
        <taxon>Ecdysozoa</taxon>
        <taxon>Nematoda</taxon>
        <taxon>Chromadorea</taxon>
        <taxon>Rhabditida</taxon>
        <taxon>Tylenchina</taxon>
        <taxon>Panagrolaimomorpha</taxon>
        <taxon>Strongyloidoidea</taxon>
        <taxon>Steinernematidae</taxon>
        <taxon>Steinernema</taxon>
    </lineage>
</organism>
<reference evidence="1 2" key="2">
    <citation type="journal article" date="2019" name="G3 (Bethesda)">
        <title>Hybrid Assembly of the Genome of the Entomopathogenic Nematode Steinernema carpocapsae Identifies the X-Chromosome.</title>
        <authorList>
            <person name="Serra L."/>
            <person name="Macchietto M."/>
            <person name="Macias-Munoz A."/>
            <person name="McGill C.J."/>
            <person name="Rodriguez I.M."/>
            <person name="Rodriguez B."/>
            <person name="Murad R."/>
            <person name="Mortazavi A."/>
        </authorList>
    </citation>
    <scope>NUCLEOTIDE SEQUENCE [LARGE SCALE GENOMIC DNA]</scope>
    <source>
        <strain evidence="1 2">ALL</strain>
    </source>
</reference>
<sequence length="268" mass="28804">MNPQKFADKTVIVTGSSSGIGQGIALLLAQQGAAVTIHGRSKDGLKVTEQLLTDNGVNPHKILCVQGDITEPQTAEKLVNETLEKFGQIDVLVNNAGVAGKPKTMPDAEENLEFLLNVNLKSVLRLNALAIPHLEKTRGNIVNVSSIAAIKPFQGQSHYSMTKISLDHYTRIEAPELAKKGIRINNLNPGYVVTQIITRLNLYPEDQWKAISTGLINKMVPMGRAGTCRDMANAVSYLASDEASYVTGISLVVDGGCVLGKYPDLSSP</sequence>
<dbReference type="NCBIfam" id="NF005559">
    <property type="entry name" value="PRK07231.1"/>
    <property type="match status" value="1"/>
</dbReference>
<keyword evidence="2" id="KW-1185">Reference proteome</keyword>
<dbReference type="PANTHER" id="PTHR44115:SF4">
    <property type="entry name" value="OXIDOREDUCTASE"/>
    <property type="match status" value="1"/>
</dbReference>
<dbReference type="Proteomes" id="UP000298663">
    <property type="component" value="Unassembled WGS sequence"/>
</dbReference>
<name>A0A4V6A128_STECR</name>
<dbReference type="OrthoDB" id="47007at2759"/>
<dbReference type="Gene3D" id="3.40.50.720">
    <property type="entry name" value="NAD(P)-binding Rossmann-like Domain"/>
    <property type="match status" value="1"/>
</dbReference>
<dbReference type="PANTHER" id="PTHR44115">
    <property type="entry name" value="PROTEIN CBG09704"/>
    <property type="match status" value="1"/>
</dbReference>
<dbReference type="InterPro" id="IPR002347">
    <property type="entry name" value="SDR_fam"/>
</dbReference>
<dbReference type="PRINTS" id="PR00081">
    <property type="entry name" value="GDHRDH"/>
</dbReference>